<comment type="caution">
    <text evidence="2">The sequence shown here is derived from an EMBL/GenBank/DDBJ whole genome shotgun (WGS) entry which is preliminary data.</text>
</comment>
<dbReference type="AlphaFoldDB" id="A0A562LH53"/>
<name>A0A562LH53_9BRAD</name>
<evidence type="ECO:0000313" key="2">
    <source>
        <dbReference type="EMBL" id="TWI06916.1"/>
    </source>
</evidence>
<organism evidence="2 3">
    <name type="scientific">Bradyrhizobium daqingense</name>
    <dbReference type="NCBI Taxonomy" id="993502"/>
    <lineage>
        <taxon>Bacteria</taxon>
        <taxon>Pseudomonadati</taxon>
        <taxon>Pseudomonadota</taxon>
        <taxon>Alphaproteobacteria</taxon>
        <taxon>Hyphomicrobiales</taxon>
        <taxon>Nitrobacteraceae</taxon>
        <taxon>Bradyrhizobium</taxon>
    </lineage>
</organism>
<evidence type="ECO:0000313" key="3">
    <source>
        <dbReference type="Proteomes" id="UP000317176"/>
    </source>
</evidence>
<dbReference type="EMBL" id="VLKL01000005">
    <property type="protein sequence ID" value="TWI06916.1"/>
    <property type="molecule type" value="Genomic_DNA"/>
</dbReference>
<protein>
    <submittedName>
        <fullName evidence="2">Uncharacterized protein</fullName>
    </submittedName>
</protein>
<dbReference type="Proteomes" id="UP000317176">
    <property type="component" value="Unassembled WGS sequence"/>
</dbReference>
<dbReference type="OrthoDB" id="8233963at2"/>
<feature type="chain" id="PRO_5022139847" evidence="1">
    <location>
        <begin position="24"/>
        <end position="114"/>
    </location>
</feature>
<evidence type="ECO:0000256" key="1">
    <source>
        <dbReference type="SAM" id="SignalP"/>
    </source>
</evidence>
<accession>A0A562LH53</accession>
<keyword evidence="1" id="KW-0732">Signal</keyword>
<gene>
    <name evidence="2" type="ORF">IQ17_02303</name>
</gene>
<sequence>MNMIVLMTAAGAPLAMLGLSTPAAPERNCIFMIHPQITPAVFESKEGKIVFPDRPTEYPCRYAKTKSGADVAFTNQNGWRFEVRIGHGDEGNWKASLVEDAVSGRAFSPFGESK</sequence>
<reference evidence="2 3" key="1">
    <citation type="journal article" date="2015" name="Stand. Genomic Sci.">
        <title>Genomic Encyclopedia of Bacterial and Archaeal Type Strains, Phase III: the genomes of soil and plant-associated and newly described type strains.</title>
        <authorList>
            <person name="Whitman W.B."/>
            <person name="Woyke T."/>
            <person name="Klenk H.P."/>
            <person name="Zhou Y."/>
            <person name="Lilburn T.G."/>
            <person name="Beck B.J."/>
            <person name="De Vos P."/>
            <person name="Vandamme P."/>
            <person name="Eisen J.A."/>
            <person name="Garrity G."/>
            <person name="Hugenholtz P."/>
            <person name="Kyrpides N.C."/>
        </authorList>
    </citation>
    <scope>NUCLEOTIDE SEQUENCE [LARGE SCALE GENOMIC DNA]</scope>
    <source>
        <strain evidence="2 3">CGMCC 1.10947</strain>
    </source>
</reference>
<keyword evidence="3" id="KW-1185">Reference proteome</keyword>
<feature type="signal peptide" evidence="1">
    <location>
        <begin position="1"/>
        <end position="23"/>
    </location>
</feature>
<proteinExistence type="predicted"/>
<dbReference type="RefSeq" id="WP_145630674.1">
    <property type="nucleotide sequence ID" value="NZ_CP088014.1"/>
</dbReference>